<dbReference type="InterPro" id="IPR029016">
    <property type="entry name" value="GAF-like_dom_sf"/>
</dbReference>
<dbReference type="InterPro" id="IPR036390">
    <property type="entry name" value="WH_DNA-bd_sf"/>
</dbReference>
<evidence type="ECO:0000256" key="7">
    <source>
        <dbReference type="SAM" id="MobiDB-lite"/>
    </source>
</evidence>
<keyword evidence="1" id="KW-0319">Glycerol metabolism</keyword>
<dbReference type="STRING" id="455432.AWN90_01485"/>
<keyword evidence="11" id="KW-1185">Reference proteome</keyword>
<dbReference type="InterPro" id="IPR014757">
    <property type="entry name" value="Tscrpt_reg_IclR_C"/>
</dbReference>
<keyword evidence="2" id="KW-0805">Transcription regulation</keyword>
<dbReference type="SMART" id="SM00346">
    <property type="entry name" value="HTH_ICLR"/>
    <property type="match status" value="1"/>
</dbReference>
<dbReference type="SUPFAM" id="SSF46785">
    <property type="entry name" value="Winged helix' DNA-binding domain"/>
    <property type="match status" value="1"/>
</dbReference>
<gene>
    <name evidence="10" type="ORF">AWN90_01485</name>
</gene>
<feature type="compositionally biased region" description="Gly residues" evidence="7">
    <location>
        <begin position="152"/>
        <end position="162"/>
    </location>
</feature>
<feature type="domain" description="HTH iclR-type" evidence="8">
    <location>
        <begin position="2"/>
        <end position="63"/>
    </location>
</feature>
<evidence type="ECO:0000256" key="4">
    <source>
        <dbReference type="ARBA" id="ARBA00023163"/>
    </source>
</evidence>
<sequence length="273" mass="28459">MIQSVDRAVRILFALQGARRLTLSELAAELGLPPTTVHGIVRTLAVHGVVVQEHGGGRYQLGPAVLRLGNVYLDTLELRSRALTWAHELARRTGLAVRVGVLFGDDVVIIHHEPRPDGSRQMPEVGIEIPAHASALGKAMLAFVPGQKHAGNSGGNEAGNSGGSDARNSGGSGEGLRSMTGETITSREALAEHLTAVGESGLATERDEAVLGESCIAGAIFDRTGAVVGAVGVVLPTADWPAPDATVDAVRTAARTISRELGSPRWPVPPDRP</sequence>
<feature type="region of interest" description="Disordered" evidence="7">
    <location>
        <begin position="147"/>
        <end position="179"/>
    </location>
</feature>
<evidence type="ECO:0000256" key="1">
    <source>
        <dbReference type="ARBA" id="ARBA00022798"/>
    </source>
</evidence>
<evidence type="ECO:0000313" key="10">
    <source>
        <dbReference type="EMBL" id="KZM71459.1"/>
    </source>
</evidence>
<dbReference type="OrthoDB" id="4474604at2"/>
<dbReference type="EMBL" id="LWGR01000012">
    <property type="protein sequence ID" value="KZM71459.1"/>
    <property type="molecule type" value="Genomic_DNA"/>
</dbReference>
<dbReference type="InterPro" id="IPR011991">
    <property type="entry name" value="ArsR-like_HTH"/>
</dbReference>
<dbReference type="SUPFAM" id="SSF55781">
    <property type="entry name" value="GAF domain-like"/>
    <property type="match status" value="1"/>
</dbReference>
<feature type="domain" description="IclR-ED" evidence="9">
    <location>
        <begin position="64"/>
        <end position="263"/>
    </location>
</feature>
<dbReference type="GO" id="GO:0003700">
    <property type="term" value="F:DNA-binding transcription factor activity"/>
    <property type="evidence" value="ECO:0007669"/>
    <property type="project" value="TreeGrafter"/>
</dbReference>
<dbReference type="PROSITE" id="PS51077">
    <property type="entry name" value="HTH_ICLR"/>
    <property type="match status" value="1"/>
</dbReference>
<keyword evidence="3" id="KW-0238">DNA-binding</keyword>
<evidence type="ECO:0000256" key="6">
    <source>
        <dbReference type="ARBA" id="ARBA00070406"/>
    </source>
</evidence>
<dbReference type="Gene3D" id="1.10.10.10">
    <property type="entry name" value="Winged helix-like DNA-binding domain superfamily/Winged helix DNA-binding domain"/>
    <property type="match status" value="1"/>
</dbReference>
<accession>A0A164KJI5</accession>
<dbReference type="Proteomes" id="UP000076512">
    <property type="component" value="Unassembled WGS sequence"/>
</dbReference>
<dbReference type="CDD" id="cd00090">
    <property type="entry name" value="HTH_ARSR"/>
    <property type="match status" value="1"/>
</dbReference>
<keyword evidence="4" id="KW-0804">Transcription</keyword>
<reference evidence="10 11" key="1">
    <citation type="submission" date="2016-04" db="EMBL/GenBank/DDBJ databases">
        <authorList>
            <person name="Evans L.H."/>
            <person name="Alamgir A."/>
            <person name="Owens N."/>
            <person name="Weber N.D."/>
            <person name="Virtaneva K."/>
            <person name="Barbian K."/>
            <person name="Babar A."/>
            <person name="Rosenke K."/>
        </authorList>
    </citation>
    <scope>NUCLEOTIDE SEQUENCE [LARGE SCALE GENOMIC DNA]</scope>
    <source>
        <strain evidence="10 11">IFM 0406</strain>
    </source>
</reference>
<evidence type="ECO:0000256" key="3">
    <source>
        <dbReference type="ARBA" id="ARBA00023125"/>
    </source>
</evidence>
<dbReference type="PROSITE" id="PS51078">
    <property type="entry name" value="ICLR_ED"/>
    <property type="match status" value="1"/>
</dbReference>
<dbReference type="PANTHER" id="PTHR30136:SF24">
    <property type="entry name" value="HTH-TYPE TRANSCRIPTIONAL REPRESSOR ALLR"/>
    <property type="match status" value="1"/>
</dbReference>
<dbReference type="GO" id="GO:0003677">
    <property type="term" value="F:DNA binding"/>
    <property type="evidence" value="ECO:0007669"/>
    <property type="project" value="UniProtKB-KW"/>
</dbReference>
<name>A0A164KJI5_9NOCA</name>
<dbReference type="PANTHER" id="PTHR30136">
    <property type="entry name" value="HELIX-TURN-HELIX TRANSCRIPTIONAL REGULATOR, ICLR FAMILY"/>
    <property type="match status" value="1"/>
</dbReference>
<dbReference type="RefSeq" id="WP_067576978.1">
    <property type="nucleotide sequence ID" value="NZ_KV411303.1"/>
</dbReference>
<protein>
    <recommendedName>
        <fullName evidence="6">Glycerol operon regulatory protein</fullName>
    </recommendedName>
</protein>
<evidence type="ECO:0000259" key="8">
    <source>
        <dbReference type="PROSITE" id="PS51077"/>
    </source>
</evidence>
<dbReference type="GO" id="GO:0006071">
    <property type="term" value="P:glycerol metabolic process"/>
    <property type="evidence" value="ECO:0007669"/>
    <property type="project" value="UniProtKB-KW"/>
</dbReference>
<organism evidence="10 11">
    <name type="scientific">Nocardia terpenica</name>
    <dbReference type="NCBI Taxonomy" id="455432"/>
    <lineage>
        <taxon>Bacteria</taxon>
        <taxon>Bacillati</taxon>
        <taxon>Actinomycetota</taxon>
        <taxon>Actinomycetes</taxon>
        <taxon>Mycobacteriales</taxon>
        <taxon>Nocardiaceae</taxon>
        <taxon>Nocardia</taxon>
    </lineage>
</organism>
<evidence type="ECO:0000256" key="2">
    <source>
        <dbReference type="ARBA" id="ARBA00023015"/>
    </source>
</evidence>
<proteinExistence type="predicted"/>
<dbReference type="InterPro" id="IPR036388">
    <property type="entry name" value="WH-like_DNA-bd_sf"/>
</dbReference>
<evidence type="ECO:0000313" key="11">
    <source>
        <dbReference type="Proteomes" id="UP000076512"/>
    </source>
</evidence>
<evidence type="ECO:0000259" key="9">
    <source>
        <dbReference type="PROSITE" id="PS51078"/>
    </source>
</evidence>
<dbReference type="InterPro" id="IPR005471">
    <property type="entry name" value="Tscrpt_reg_IclR_N"/>
</dbReference>
<dbReference type="InterPro" id="IPR050707">
    <property type="entry name" value="HTH_MetabolicPath_Reg"/>
</dbReference>
<dbReference type="AlphaFoldDB" id="A0A164KJI5"/>
<evidence type="ECO:0000256" key="5">
    <source>
        <dbReference type="ARBA" id="ARBA00058938"/>
    </source>
</evidence>
<comment type="caution">
    <text evidence="10">The sequence shown here is derived from an EMBL/GenBank/DDBJ whole genome shotgun (WGS) entry which is preliminary data.</text>
</comment>
<dbReference type="Gene3D" id="3.30.450.40">
    <property type="match status" value="1"/>
</dbReference>
<dbReference type="GO" id="GO:0045892">
    <property type="term" value="P:negative regulation of DNA-templated transcription"/>
    <property type="evidence" value="ECO:0007669"/>
    <property type="project" value="TreeGrafter"/>
</dbReference>
<dbReference type="Pfam" id="PF09339">
    <property type="entry name" value="HTH_IclR"/>
    <property type="match status" value="1"/>
</dbReference>
<dbReference type="FunFam" id="1.10.10.10:FF:000056">
    <property type="entry name" value="IclR family transcriptional regulator"/>
    <property type="match status" value="1"/>
</dbReference>
<comment type="function">
    <text evidence="5">May be an activator protein for the gylABX operon.</text>
</comment>
<dbReference type="Pfam" id="PF01614">
    <property type="entry name" value="IclR_C"/>
    <property type="match status" value="2"/>
</dbReference>